<dbReference type="SMART" id="SM00336">
    <property type="entry name" value="BBOX"/>
    <property type="match status" value="2"/>
</dbReference>
<accession>A0A8X7XMD9</accession>
<evidence type="ECO:0000256" key="2">
    <source>
        <dbReference type="ARBA" id="ARBA00022771"/>
    </source>
</evidence>
<evidence type="ECO:0000256" key="4">
    <source>
        <dbReference type="PROSITE-ProRule" id="PRU00024"/>
    </source>
</evidence>
<reference evidence="8 9" key="1">
    <citation type="journal article" date="2021" name="Cell">
        <title>Tracing the genetic footprints of vertebrate landing in non-teleost ray-finned fishes.</title>
        <authorList>
            <person name="Bi X."/>
            <person name="Wang K."/>
            <person name="Yang L."/>
            <person name="Pan H."/>
            <person name="Jiang H."/>
            <person name="Wei Q."/>
            <person name="Fang M."/>
            <person name="Yu H."/>
            <person name="Zhu C."/>
            <person name="Cai Y."/>
            <person name="He Y."/>
            <person name="Gan X."/>
            <person name="Zeng H."/>
            <person name="Yu D."/>
            <person name="Zhu Y."/>
            <person name="Jiang H."/>
            <person name="Qiu Q."/>
            <person name="Yang H."/>
            <person name="Zhang Y.E."/>
            <person name="Wang W."/>
            <person name="Zhu M."/>
            <person name="He S."/>
            <person name="Zhang G."/>
        </authorList>
    </citation>
    <scope>NUCLEOTIDE SEQUENCE [LARGE SCALE GENOMIC DNA]</scope>
    <source>
        <strain evidence="8">Bchr_013</strain>
    </source>
</reference>
<dbReference type="InterPro" id="IPR000315">
    <property type="entry name" value="Znf_B-box"/>
</dbReference>
<feature type="non-terminal residue" evidence="8">
    <location>
        <position position="478"/>
    </location>
</feature>
<evidence type="ECO:0000256" key="5">
    <source>
        <dbReference type="SAM" id="Coils"/>
    </source>
</evidence>
<dbReference type="Gene3D" id="3.30.160.60">
    <property type="entry name" value="Classic Zinc Finger"/>
    <property type="match status" value="1"/>
</dbReference>
<keyword evidence="2 4" id="KW-0863">Zinc-finger</keyword>
<dbReference type="AlphaFoldDB" id="A0A8X7XMD9"/>
<proteinExistence type="predicted"/>
<dbReference type="Proteomes" id="UP000886611">
    <property type="component" value="Unassembled WGS sequence"/>
</dbReference>
<feature type="non-terminal residue" evidence="8">
    <location>
        <position position="1"/>
    </location>
</feature>
<comment type="caution">
    <text evidence="8">The sequence shown here is derived from an EMBL/GenBank/DDBJ whole genome shotgun (WGS) entry which is preliminary data.</text>
</comment>
<evidence type="ECO:0000259" key="6">
    <source>
        <dbReference type="PROSITE" id="PS50119"/>
    </source>
</evidence>
<sequence>MPAVGRDEVFPNSLANERREKRIQIFPEGTVVCSYCTESSKVALKTCLVCGASMCADHLKIHTEGAAFQSHPLVDATSDISVWKCMEHQELLKIYCREDEVCVCSVCTLIGAHKQHDCISIAQAEKELRDKLKKDIQKIKTNSTIIQNNVDVLMEKKLDLQTEINGKKSYLQDQYAMLKKLIEDEESKVLKCLEREEAKVIASIETQLKPLQETLKEIMENSTELEKLSDSNVATRLRDQAFVQVKKKSLLDRQFIISHMASPINELQPPRELDRDKLERLQNWTRKRLEVAPMKEEDRESLILFYGKTPNLDPDSAHVKLILTDDNRSVTHTEENQPYPQHNARFDIFPQVLGAEPLEGGCSYWEVKLQGEGRWKVGICYPQIGRKGKGDNCRLGYNSYSWCLYGEKDKTEAWHEKEAVSVSGSPKQVGVYVNFDDGIVSFYSVHENTVSLLHEFQHNFTQPLLPALAVSKMSLSFC</sequence>
<evidence type="ECO:0000313" key="9">
    <source>
        <dbReference type="Proteomes" id="UP000886611"/>
    </source>
</evidence>
<evidence type="ECO:0000256" key="3">
    <source>
        <dbReference type="ARBA" id="ARBA00022833"/>
    </source>
</evidence>
<dbReference type="InterPro" id="IPR043136">
    <property type="entry name" value="B30.2/SPRY_sf"/>
</dbReference>
<dbReference type="SUPFAM" id="SSF57845">
    <property type="entry name" value="B-box zinc-binding domain"/>
    <property type="match status" value="1"/>
</dbReference>
<keyword evidence="5" id="KW-0175">Coiled coil</keyword>
<keyword evidence="9" id="KW-1185">Reference proteome</keyword>
<dbReference type="PANTHER" id="PTHR25465:SF35">
    <property type="entry name" value="E3 UBIQUITIN_ISG15 LIGASE TRIM25-RELATED"/>
    <property type="match status" value="1"/>
</dbReference>
<feature type="coiled-coil region" evidence="5">
    <location>
        <begin position="201"/>
        <end position="231"/>
    </location>
</feature>
<dbReference type="Pfam" id="PF00643">
    <property type="entry name" value="zf-B_box"/>
    <property type="match status" value="1"/>
</dbReference>
<dbReference type="CDD" id="cd19756">
    <property type="entry name" value="Bbox2"/>
    <property type="match status" value="1"/>
</dbReference>
<evidence type="ECO:0000313" key="8">
    <source>
        <dbReference type="EMBL" id="KAG2469944.1"/>
    </source>
</evidence>
<evidence type="ECO:0000259" key="7">
    <source>
        <dbReference type="PROSITE" id="PS50188"/>
    </source>
</evidence>
<dbReference type="SUPFAM" id="SSF49899">
    <property type="entry name" value="Concanavalin A-like lectins/glucanases"/>
    <property type="match status" value="1"/>
</dbReference>
<dbReference type="InterPro" id="IPR013320">
    <property type="entry name" value="ConA-like_dom_sf"/>
</dbReference>
<organism evidence="8 9">
    <name type="scientific">Polypterus senegalus</name>
    <name type="common">Senegal bichir</name>
    <dbReference type="NCBI Taxonomy" id="55291"/>
    <lineage>
        <taxon>Eukaryota</taxon>
        <taxon>Metazoa</taxon>
        <taxon>Chordata</taxon>
        <taxon>Craniata</taxon>
        <taxon>Vertebrata</taxon>
        <taxon>Euteleostomi</taxon>
        <taxon>Actinopterygii</taxon>
        <taxon>Polypteriformes</taxon>
        <taxon>Polypteridae</taxon>
        <taxon>Polypterus</taxon>
    </lineage>
</organism>
<protein>
    <submittedName>
        <fullName evidence="8">TRI16 protein</fullName>
    </submittedName>
</protein>
<dbReference type="PROSITE" id="PS50119">
    <property type="entry name" value="ZF_BBOX"/>
    <property type="match status" value="1"/>
</dbReference>
<dbReference type="PANTHER" id="PTHR25465">
    <property type="entry name" value="B-BOX DOMAIN CONTAINING"/>
    <property type="match status" value="1"/>
</dbReference>
<dbReference type="SMART" id="SM00589">
    <property type="entry name" value="PRY"/>
    <property type="match status" value="1"/>
</dbReference>
<dbReference type="InterPro" id="IPR003879">
    <property type="entry name" value="Butyrophylin_SPRY"/>
</dbReference>
<dbReference type="PRINTS" id="PR01407">
    <property type="entry name" value="BUTYPHLNCDUF"/>
</dbReference>
<dbReference type="Pfam" id="PF00622">
    <property type="entry name" value="SPRY"/>
    <property type="match status" value="1"/>
</dbReference>
<dbReference type="GO" id="GO:0008270">
    <property type="term" value="F:zinc ion binding"/>
    <property type="evidence" value="ECO:0007669"/>
    <property type="project" value="UniProtKB-KW"/>
</dbReference>
<keyword evidence="3" id="KW-0862">Zinc</keyword>
<dbReference type="InterPro" id="IPR051051">
    <property type="entry name" value="E3_ubiq-ligase_TRIM/RNF"/>
</dbReference>
<dbReference type="InterPro" id="IPR001870">
    <property type="entry name" value="B30.2/SPRY"/>
</dbReference>
<keyword evidence="1" id="KW-0479">Metal-binding</keyword>
<dbReference type="GO" id="GO:0005737">
    <property type="term" value="C:cytoplasm"/>
    <property type="evidence" value="ECO:0007669"/>
    <property type="project" value="UniProtKB-ARBA"/>
</dbReference>
<feature type="domain" description="B box-type" evidence="6">
    <location>
        <begin position="85"/>
        <end position="121"/>
    </location>
</feature>
<gene>
    <name evidence="8" type="primary">Trim16_29</name>
    <name evidence="8" type="ORF">GTO96_0022572</name>
</gene>
<dbReference type="Gene3D" id="4.10.830.40">
    <property type="match status" value="1"/>
</dbReference>
<dbReference type="InterPro" id="IPR003877">
    <property type="entry name" value="SPRY_dom"/>
</dbReference>
<dbReference type="PROSITE" id="PS50188">
    <property type="entry name" value="B302_SPRY"/>
    <property type="match status" value="1"/>
</dbReference>
<feature type="domain" description="B30.2/SPRY" evidence="7">
    <location>
        <begin position="290"/>
        <end position="478"/>
    </location>
</feature>
<dbReference type="Pfam" id="PF13765">
    <property type="entry name" value="PRY"/>
    <property type="match status" value="1"/>
</dbReference>
<dbReference type="Gene3D" id="2.60.120.920">
    <property type="match status" value="1"/>
</dbReference>
<dbReference type="EMBL" id="JAATIS010000147">
    <property type="protein sequence ID" value="KAG2469944.1"/>
    <property type="molecule type" value="Genomic_DNA"/>
</dbReference>
<dbReference type="InterPro" id="IPR006574">
    <property type="entry name" value="PRY"/>
</dbReference>
<dbReference type="SMART" id="SM00449">
    <property type="entry name" value="SPRY"/>
    <property type="match status" value="1"/>
</dbReference>
<evidence type="ECO:0000256" key="1">
    <source>
        <dbReference type="ARBA" id="ARBA00022723"/>
    </source>
</evidence>
<name>A0A8X7XMD9_POLSE</name>